<proteinExistence type="predicted"/>
<keyword evidence="2" id="KW-1185">Reference proteome</keyword>
<evidence type="ECO:0000313" key="2">
    <source>
        <dbReference type="Proteomes" id="UP000095280"/>
    </source>
</evidence>
<organism evidence="2 3">
    <name type="scientific">Macrostomum lignano</name>
    <dbReference type="NCBI Taxonomy" id="282301"/>
    <lineage>
        <taxon>Eukaryota</taxon>
        <taxon>Metazoa</taxon>
        <taxon>Spiralia</taxon>
        <taxon>Lophotrochozoa</taxon>
        <taxon>Platyhelminthes</taxon>
        <taxon>Rhabditophora</taxon>
        <taxon>Macrostomorpha</taxon>
        <taxon>Macrostomida</taxon>
        <taxon>Macrostomidae</taxon>
        <taxon>Macrostomum</taxon>
    </lineage>
</organism>
<dbReference type="AlphaFoldDB" id="A0A1I8FHU8"/>
<accession>A0A1I8FHU8</accession>
<name>A0A1I8FHU8_9PLAT</name>
<dbReference type="Pfam" id="PF00955">
    <property type="entry name" value="HCO3_cotransp"/>
    <property type="match status" value="1"/>
</dbReference>
<sequence length="70" mass="7895">MMHPQAAYPPSHYLRRVPQRKVHIFTCLQLLQLFVLCALGFNSIAYAKLGLPRHPVFADACQAPPHTKAN</sequence>
<reference evidence="3" key="1">
    <citation type="submission" date="2016-11" db="UniProtKB">
        <authorList>
            <consortium name="WormBaseParasite"/>
        </authorList>
    </citation>
    <scope>IDENTIFICATION</scope>
</reference>
<dbReference type="InterPro" id="IPR011531">
    <property type="entry name" value="HCO3_transpt-like_TM_dom"/>
</dbReference>
<dbReference type="Proteomes" id="UP000095280">
    <property type="component" value="Unplaced"/>
</dbReference>
<evidence type="ECO:0000313" key="3">
    <source>
        <dbReference type="WBParaSite" id="maker-unitig_33643-snap-gene-0.4-mRNA-1"/>
    </source>
</evidence>
<protein>
    <submittedName>
        <fullName evidence="3">HCO3_cotransp domain-containing protein</fullName>
    </submittedName>
</protein>
<dbReference type="GO" id="GO:0016020">
    <property type="term" value="C:membrane"/>
    <property type="evidence" value="ECO:0007669"/>
    <property type="project" value="InterPro"/>
</dbReference>
<dbReference type="GO" id="GO:0006820">
    <property type="term" value="P:monoatomic anion transport"/>
    <property type="evidence" value="ECO:0007669"/>
    <property type="project" value="InterPro"/>
</dbReference>
<feature type="domain" description="Bicarbonate transporter-like transmembrane" evidence="1">
    <location>
        <begin position="1"/>
        <end position="45"/>
    </location>
</feature>
<evidence type="ECO:0000259" key="1">
    <source>
        <dbReference type="Pfam" id="PF00955"/>
    </source>
</evidence>
<dbReference type="WBParaSite" id="maker-unitig_33643-snap-gene-0.4-mRNA-1">
    <property type="protein sequence ID" value="maker-unitig_33643-snap-gene-0.4-mRNA-1"/>
    <property type="gene ID" value="maker-unitig_33643-snap-gene-0.4"/>
</dbReference>